<comment type="function">
    <text evidence="1 9">The alpha subunit is responsible for the aldol cleavage of indoleglycerol phosphate to indole and glyceraldehyde 3-phosphate.</text>
</comment>
<keyword evidence="7 9" id="KW-0456">Lyase</keyword>
<protein>
    <recommendedName>
        <fullName evidence="9">Tryptophan synthase alpha chain</fullName>
        <ecNumber evidence="9">4.2.1.20</ecNumber>
    </recommendedName>
</protein>
<dbReference type="HAMAP" id="MF_00131">
    <property type="entry name" value="Trp_synth_alpha"/>
    <property type="match status" value="1"/>
</dbReference>
<dbReference type="AlphaFoldDB" id="A0A7C9IHS4"/>
<evidence type="ECO:0000256" key="9">
    <source>
        <dbReference type="HAMAP-Rule" id="MF_00131"/>
    </source>
</evidence>
<evidence type="ECO:0000256" key="4">
    <source>
        <dbReference type="ARBA" id="ARBA00022605"/>
    </source>
</evidence>
<comment type="similarity">
    <text evidence="9 10">Belongs to the TrpA family.</text>
</comment>
<dbReference type="UniPathway" id="UPA00035">
    <property type="reaction ID" value="UER00044"/>
</dbReference>
<keyword evidence="5 9" id="KW-0822">Tryptophan biosynthesis</keyword>
<dbReference type="RefSeq" id="WP_160765036.1">
    <property type="nucleotide sequence ID" value="NZ_WUPT01000002.1"/>
</dbReference>
<reference evidence="11 12" key="1">
    <citation type="submission" date="2019-12" db="EMBL/GenBank/DDBJ databases">
        <authorList>
            <person name="Lee S.D."/>
        </authorList>
    </citation>
    <scope>NUCLEOTIDE SEQUENCE [LARGE SCALE GENOMIC DNA]</scope>
    <source>
        <strain evidence="11 12">GH1-50</strain>
    </source>
</reference>
<comment type="subunit">
    <text evidence="3 9">Tetramer of two alpha and two beta chains.</text>
</comment>
<dbReference type="Pfam" id="PF00290">
    <property type="entry name" value="Trp_syntA"/>
    <property type="match status" value="1"/>
</dbReference>
<evidence type="ECO:0000256" key="10">
    <source>
        <dbReference type="RuleBase" id="RU003662"/>
    </source>
</evidence>
<proteinExistence type="inferred from homology"/>
<dbReference type="Gene3D" id="3.20.20.70">
    <property type="entry name" value="Aldolase class I"/>
    <property type="match status" value="1"/>
</dbReference>
<evidence type="ECO:0000256" key="1">
    <source>
        <dbReference type="ARBA" id="ARBA00003365"/>
    </source>
</evidence>
<keyword evidence="12" id="KW-1185">Reference proteome</keyword>
<accession>A0A7C9IHS4</accession>
<comment type="caution">
    <text evidence="11">The sequence shown here is derived from an EMBL/GenBank/DDBJ whole genome shotgun (WGS) entry which is preliminary data.</text>
</comment>
<feature type="active site" description="Proton acceptor" evidence="9">
    <location>
        <position position="60"/>
    </location>
</feature>
<keyword evidence="4 9" id="KW-0028">Amino-acid biosynthesis</keyword>
<dbReference type="PANTHER" id="PTHR43406:SF1">
    <property type="entry name" value="TRYPTOPHAN SYNTHASE ALPHA CHAIN, CHLOROPLASTIC"/>
    <property type="match status" value="1"/>
</dbReference>
<evidence type="ECO:0000256" key="5">
    <source>
        <dbReference type="ARBA" id="ARBA00022822"/>
    </source>
</evidence>
<dbReference type="EMBL" id="WUPT01000002">
    <property type="protein sequence ID" value="MXQ09184.1"/>
    <property type="molecule type" value="Genomic_DNA"/>
</dbReference>
<dbReference type="GO" id="GO:0004834">
    <property type="term" value="F:tryptophan synthase activity"/>
    <property type="evidence" value="ECO:0007669"/>
    <property type="project" value="UniProtKB-UniRule"/>
</dbReference>
<organism evidence="11 12">
    <name type="scientific">Kangsaoukella pontilimi</name>
    <dbReference type="NCBI Taxonomy" id="2691042"/>
    <lineage>
        <taxon>Bacteria</taxon>
        <taxon>Pseudomonadati</taxon>
        <taxon>Pseudomonadota</taxon>
        <taxon>Alphaproteobacteria</taxon>
        <taxon>Rhodobacterales</taxon>
        <taxon>Paracoccaceae</taxon>
        <taxon>Kangsaoukella</taxon>
    </lineage>
</organism>
<evidence type="ECO:0000256" key="2">
    <source>
        <dbReference type="ARBA" id="ARBA00004733"/>
    </source>
</evidence>
<evidence type="ECO:0000256" key="7">
    <source>
        <dbReference type="ARBA" id="ARBA00023239"/>
    </source>
</evidence>
<reference evidence="11 12" key="2">
    <citation type="submission" date="2020-03" db="EMBL/GenBank/DDBJ databases">
        <title>Kangsaoukella pontilimi gen. nov., sp. nov., a new member of the family Rhodobacteraceae isolated from a tidal mudflat.</title>
        <authorList>
            <person name="Kim I.S."/>
        </authorList>
    </citation>
    <scope>NUCLEOTIDE SEQUENCE [LARGE SCALE GENOMIC DNA]</scope>
    <source>
        <strain evidence="11 12">GH1-50</strain>
    </source>
</reference>
<dbReference type="GO" id="GO:0005829">
    <property type="term" value="C:cytosol"/>
    <property type="evidence" value="ECO:0007669"/>
    <property type="project" value="TreeGrafter"/>
</dbReference>
<dbReference type="EC" id="4.2.1.20" evidence="9"/>
<feature type="active site" description="Proton acceptor" evidence="9">
    <location>
        <position position="49"/>
    </location>
</feature>
<gene>
    <name evidence="9" type="primary">trpA</name>
    <name evidence="11" type="ORF">GQ651_15155</name>
</gene>
<dbReference type="InterPro" id="IPR018204">
    <property type="entry name" value="Trp_synthase_alpha_AS"/>
</dbReference>
<dbReference type="PROSITE" id="PS00167">
    <property type="entry name" value="TRP_SYNTHASE_ALPHA"/>
    <property type="match status" value="1"/>
</dbReference>
<comment type="catalytic activity">
    <reaction evidence="8 9">
        <text>(1S,2R)-1-C-(indol-3-yl)glycerol 3-phosphate + L-serine = D-glyceraldehyde 3-phosphate + L-tryptophan + H2O</text>
        <dbReference type="Rhea" id="RHEA:10532"/>
        <dbReference type="ChEBI" id="CHEBI:15377"/>
        <dbReference type="ChEBI" id="CHEBI:33384"/>
        <dbReference type="ChEBI" id="CHEBI:57912"/>
        <dbReference type="ChEBI" id="CHEBI:58866"/>
        <dbReference type="ChEBI" id="CHEBI:59776"/>
        <dbReference type="EC" id="4.2.1.20"/>
    </reaction>
</comment>
<dbReference type="CDD" id="cd04724">
    <property type="entry name" value="Tryptophan_synthase_alpha"/>
    <property type="match status" value="1"/>
</dbReference>
<name>A0A7C9IHS4_9RHOB</name>
<evidence type="ECO:0000256" key="6">
    <source>
        <dbReference type="ARBA" id="ARBA00023141"/>
    </source>
</evidence>
<keyword evidence="6 9" id="KW-0057">Aromatic amino acid biosynthesis</keyword>
<comment type="pathway">
    <text evidence="2 9">Amino-acid biosynthesis; L-tryptophan biosynthesis; L-tryptophan from chorismate: step 5/5.</text>
</comment>
<dbReference type="Proteomes" id="UP000480350">
    <property type="component" value="Unassembled WGS sequence"/>
</dbReference>
<dbReference type="FunFam" id="3.20.20.70:FF:000037">
    <property type="entry name" value="Tryptophan synthase alpha chain"/>
    <property type="match status" value="1"/>
</dbReference>
<evidence type="ECO:0000313" key="12">
    <source>
        <dbReference type="Proteomes" id="UP000480350"/>
    </source>
</evidence>
<evidence type="ECO:0000256" key="8">
    <source>
        <dbReference type="ARBA" id="ARBA00049047"/>
    </source>
</evidence>
<evidence type="ECO:0000313" key="11">
    <source>
        <dbReference type="EMBL" id="MXQ09184.1"/>
    </source>
</evidence>
<dbReference type="SUPFAM" id="SSF51366">
    <property type="entry name" value="Ribulose-phoshate binding barrel"/>
    <property type="match status" value="1"/>
</dbReference>
<dbReference type="InterPro" id="IPR013785">
    <property type="entry name" value="Aldolase_TIM"/>
</dbReference>
<dbReference type="NCBIfam" id="TIGR00262">
    <property type="entry name" value="trpA"/>
    <property type="match status" value="1"/>
</dbReference>
<dbReference type="InterPro" id="IPR011060">
    <property type="entry name" value="RibuloseP-bd_barrel"/>
</dbReference>
<evidence type="ECO:0000256" key="3">
    <source>
        <dbReference type="ARBA" id="ARBA00011270"/>
    </source>
</evidence>
<dbReference type="InterPro" id="IPR002028">
    <property type="entry name" value="Trp_synthase_suA"/>
</dbReference>
<dbReference type="PANTHER" id="PTHR43406">
    <property type="entry name" value="TRYPTOPHAN SYNTHASE, ALPHA CHAIN"/>
    <property type="match status" value="1"/>
</dbReference>
<sequence>MTRIDAKFAALKAEGRKAFVAYVMAGDPDYDTSLEIVRGLPGAGVDIIELGLPFTDPMADGPTIQLAGQRALEGGQTLNKTLELARAFREGDDTTPIVMMGYYNPIFSHGVDRFLEDAKAAGIDGLIVVDLPPEEDVELCIPAQKAGLNFIRLATPTTDDRRLPKVLQNTSGFVYYVSITGITGSANAVATDVGPEVARIKASTDLPVIVGFGIKTPEGARTIAEVADGAVVGSAIVDRIEKGESPADVLAFVKGLADGAHAAG</sequence>